<evidence type="ECO:0000256" key="1">
    <source>
        <dbReference type="SAM" id="MobiDB-lite"/>
    </source>
</evidence>
<protein>
    <recommendedName>
        <fullName evidence="2">USP domain-containing protein</fullName>
    </recommendedName>
</protein>
<proteinExistence type="predicted"/>
<feature type="domain" description="USP" evidence="2">
    <location>
        <begin position="347"/>
        <end position="621"/>
    </location>
</feature>
<feature type="domain" description="USP" evidence="2">
    <location>
        <begin position="9"/>
        <end position="291"/>
    </location>
</feature>
<dbReference type="Pfam" id="PF00443">
    <property type="entry name" value="UCH"/>
    <property type="match status" value="3"/>
</dbReference>
<feature type="region of interest" description="Disordered" evidence="1">
    <location>
        <begin position="298"/>
        <end position="338"/>
    </location>
</feature>
<dbReference type="Proteomes" id="UP000694548">
    <property type="component" value="Chromosome sgr04"/>
</dbReference>
<feature type="compositionally biased region" description="Basic and acidic residues" evidence="1">
    <location>
        <begin position="724"/>
        <end position="744"/>
    </location>
</feature>
<dbReference type="PANTHER" id="PTHR24006">
    <property type="entry name" value="UBIQUITIN CARBOXYL-TERMINAL HYDROLASE"/>
    <property type="match status" value="1"/>
</dbReference>
<accession>A0A8C6K6J9</accession>
<name>A0A8C6K6J9_NOTFU</name>
<dbReference type="GO" id="GO:0005634">
    <property type="term" value="C:nucleus"/>
    <property type="evidence" value="ECO:0007669"/>
    <property type="project" value="TreeGrafter"/>
</dbReference>
<dbReference type="PROSITE" id="PS50235">
    <property type="entry name" value="USP_3"/>
    <property type="match status" value="3"/>
</dbReference>
<evidence type="ECO:0000313" key="4">
    <source>
        <dbReference type="Proteomes" id="UP000694548"/>
    </source>
</evidence>
<feature type="compositionally biased region" description="Basic and acidic residues" evidence="1">
    <location>
        <begin position="659"/>
        <end position="692"/>
    </location>
</feature>
<dbReference type="InterPro" id="IPR001394">
    <property type="entry name" value="Peptidase_C19_UCH"/>
</dbReference>
<dbReference type="InterPro" id="IPR018200">
    <property type="entry name" value="USP_CS"/>
</dbReference>
<dbReference type="InterPro" id="IPR050164">
    <property type="entry name" value="Peptidase_C19"/>
</dbReference>
<organism evidence="3 4">
    <name type="scientific">Nothobranchius furzeri</name>
    <name type="common">Turquoise killifish</name>
    <dbReference type="NCBI Taxonomy" id="105023"/>
    <lineage>
        <taxon>Eukaryota</taxon>
        <taxon>Metazoa</taxon>
        <taxon>Chordata</taxon>
        <taxon>Craniata</taxon>
        <taxon>Vertebrata</taxon>
        <taxon>Euteleostomi</taxon>
        <taxon>Actinopterygii</taxon>
        <taxon>Neopterygii</taxon>
        <taxon>Teleostei</taxon>
        <taxon>Neoteleostei</taxon>
        <taxon>Acanthomorphata</taxon>
        <taxon>Ovalentaria</taxon>
        <taxon>Atherinomorphae</taxon>
        <taxon>Cyprinodontiformes</taxon>
        <taxon>Nothobranchiidae</taxon>
        <taxon>Nothobranchius</taxon>
    </lineage>
</organism>
<dbReference type="PROSITE" id="PS00972">
    <property type="entry name" value="USP_1"/>
    <property type="match status" value="2"/>
</dbReference>
<feature type="compositionally biased region" description="Basic and acidic residues" evidence="1">
    <location>
        <begin position="306"/>
        <end position="323"/>
    </location>
</feature>
<dbReference type="GO" id="GO:0005829">
    <property type="term" value="C:cytosol"/>
    <property type="evidence" value="ECO:0007669"/>
    <property type="project" value="TreeGrafter"/>
</dbReference>
<feature type="region of interest" description="Disordered" evidence="1">
    <location>
        <begin position="629"/>
        <end position="751"/>
    </location>
</feature>
<reference evidence="3" key="1">
    <citation type="submission" date="2014-08" db="EMBL/GenBank/DDBJ databases">
        <authorList>
            <person name="Senf B."/>
            <person name="Petzold A."/>
            <person name="Downie B.R."/>
            <person name="Koch P."/>
            <person name="Platzer M."/>
        </authorList>
    </citation>
    <scope>NUCLEOTIDE SEQUENCE [LARGE SCALE GENOMIC DNA]</scope>
    <source>
        <strain evidence="3">GRZ</strain>
    </source>
</reference>
<dbReference type="InterPro" id="IPR038765">
    <property type="entry name" value="Papain-like_cys_pep_sf"/>
</dbReference>
<evidence type="ECO:0000313" key="3">
    <source>
        <dbReference type="Ensembl" id="ENSNFUP00015000804.1"/>
    </source>
</evidence>
<keyword evidence="4" id="KW-1185">Reference proteome</keyword>
<reference evidence="3" key="3">
    <citation type="submission" date="2025-09" db="UniProtKB">
        <authorList>
            <consortium name="Ensembl"/>
        </authorList>
    </citation>
    <scope>IDENTIFICATION</scope>
</reference>
<dbReference type="AlphaFoldDB" id="A0A8C6K6J9"/>
<dbReference type="GeneTree" id="ENSGT00940000174573"/>
<dbReference type="Gene3D" id="3.90.70.10">
    <property type="entry name" value="Cysteine proteinases"/>
    <property type="match status" value="3"/>
</dbReference>
<sequence>MDHYGCRYKGLMEQGSTCHLNSVLQVLFMTKEFREAVERNNSDDESLDFHLKNLFTDLKQQTGDTKHITEKLGITSERKQCDAAECLQNILRSLTDSVASQLFKGVIMRKNKCSKCTKETGTSEQFWSLPLELVDSFQDYSVADGIIKYFSESNVSGQDQLFCVDCNSKSDSTDKLEIQHHPEVLTLELKRYKFNYILKEDAKITCMVQIPMFLQIPSTGDQSQRYEVYACVELFGDRKRNGIYTVNIKSQDDDKWYHFNGISVRPSWPQPFQRSEEEKNKNACLLFYRKIPAPNIKEASTSGDVETEKTAKNEMDVETKEQSGSEAATQEPDEQDKTSLIPGFKYKGLLNQGSTCYLNSVLQVLFMTREFREAVERYNNEDDSPDFHLKSLFMDLKKNTGDTKHITKKLDITSGFEQPDAAECLQNILSNLTSSVASKLFKGVRILKNKCSQCKKETKTSEPFWRLPLLVDDDKDYNVEDGIIKYFSDLCFSGDRFCESCNTTYDSTDKLELRKHPEVLTLLLKRVQLDHLKKYAKISVTIPRFLHIPPSGDQSHIYELYAYVEHIGERNGEYTATIKSQDDDKWYNYDDTRVSQSCPQPFQVDNEEKNPYVYLLFYRKISATESVTEDINEASSSGSFEPETTEQSEVNVEAGEQGGGKERNKGREESEKETVKDAESKLDGRTDKHEGTKTLIPDQKSMSNEKKRHNQSDSSKVLQPHVDSVGEKQDGRSRVDNRKDEDKMMTPQSERGAIRAWVQKKMTEVYDSVSKRVCWTQSGMGPCSGYEYNGLMNQGSTCYLNSVLQVLFMTREFREAVERNTNDEESLDFHIKNLFMDLKEKTGDTKHITRKLGITSVYKQHDAAECLENILTSSKASQLFEGLLTIKNKCSKCEQESRTSDPFWSLPLELVHSNKDYSVADGIHRYFSESNLSGQDQLFCERCNTKSDSINVSSISDLFLLNLIVFFFFAGFN</sequence>
<feature type="domain" description="USP" evidence="2">
    <location>
        <begin position="789"/>
        <end position="973"/>
    </location>
</feature>
<reference evidence="3" key="2">
    <citation type="submission" date="2025-08" db="UniProtKB">
        <authorList>
            <consortium name="Ensembl"/>
        </authorList>
    </citation>
    <scope>IDENTIFICATION</scope>
</reference>
<dbReference type="GO" id="GO:0016579">
    <property type="term" value="P:protein deubiquitination"/>
    <property type="evidence" value="ECO:0007669"/>
    <property type="project" value="InterPro"/>
</dbReference>
<dbReference type="Ensembl" id="ENSNFUT00015000885.1">
    <property type="protein sequence ID" value="ENSNFUP00015000804.1"/>
    <property type="gene ID" value="ENSNFUG00015000495.1"/>
</dbReference>
<dbReference type="SUPFAM" id="SSF54001">
    <property type="entry name" value="Cysteine proteinases"/>
    <property type="match status" value="3"/>
</dbReference>
<dbReference type="InterPro" id="IPR028889">
    <property type="entry name" value="USP"/>
</dbReference>
<dbReference type="PANTHER" id="PTHR24006:SF899">
    <property type="entry name" value="UBIQUITIN CARBOXYL-TERMINAL HYDROLASE"/>
    <property type="match status" value="1"/>
</dbReference>
<dbReference type="GO" id="GO:0004843">
    <property type="term" value="F:cysteine-type deubiquitinase activity"/>
    <property type="evidence" value="ECO:0007669"/>
    <property type="project" value="InterPro"/>
</dbReference>
<evidence type="ECO:0000259" key="2">
    <source>
        <dbReference type="PROSITE" id="PS50235"/>
    </source>
</evidence>